<name>A0A9W6V6J2_9PSEU</name>
<reference evidence="3" key="1">
    <citation type="submission" date="2023-02" db="EMBL/GenBank/DDBJ databases">
        <title>Actinokineospora globicatena NBRC 15670.</title>
        <authorList>
            <person name="Ichikawa N."/>
            <person name="Sato H."/>
            <person name="Tonouchi N."/>
        </authorList>
    </citation>
    <scope>NUCLEOTIDE SEQUENCE</scope>
    <source>
        <strain evidence="3">NBRC 15670</strain>
    </source>
</reference>
<feature type="chain" id="PRO_5040802371" description="Lipoprotein" evidence="2">
    <location>
        <begin position="17"/>
        <end position="162"/>
    </location>
</feature>
<evidence type="ECO:0008006" key="5">
    <source>
        <dbReference type="Google" id="ProtNLM"/>
    </source>
</evidence>
<accession>A0A9W6V6J2</accession>
<keyword evidence="2" id="KW-0732">Signal</keyword>
<sequence>MISRAALRWSSQFATATGLVLTLTACGQFTDATSDAREKAAQDARNGARHAQETVAEVLRGPLRGERLQTRAQEAVKNLWSDAVVSGRLISDDRVAVDLAITGYGVSGGGLDKGQANVWLCVRLEGSAGPTPEVDLKDTPCPPGLPEQNGHGPIEGVVGVDE</sequence>
<feature type="region of interest" description="Disordered" evidence="1">
    <location>
        <begin position="129"/>
        <end position="162"/>
    </location>
</feature>
<dbReference type="AlphaFoldDB" id="A0A9W6V6J2"/>
<comment type="caution">
    <text evidence="3">The sequence shown here is derived from an EMBL/GenBank/DDBJ whole genome shotgun (WGS) entry which is preliminary data.</text>
</comment>
<keyword evidence="4" id="KW-1185">Reference proteome</keyword>
<evidence type="ECO:0000256" key="1">
    <source>
        <dbReference type="SAM" id="MobiDB-lite"/>
    </source>
</evidence>
<protein>
    <recommendedName>
        <fullName evidence="5">Lipoprotein</fullName>
    </recommendedName>
</protein>
<dbReference type="PROSITE" id="PS51257">
    <property type="entry name" value="PROKAR_LIPOPROTEIN"/>
    <property type="match status" value="1"/>
</dbReference>
<dbReference type="Proteomes" id="UP001165042">
    <property type="component" value="Unassembled WGS sequence"/>
</dbReference>
<evidence type="ECO:0000313" key="4">
    <source>
        <dbReference type="Proteomes" id="UP001165042"/>
    </source>
</evidence>
<proteinExistence type="predicted"/>
<gene>
    <name evidence="3" type="ORF">Aglo03_24560</name>
</gene>
<evidence type="ECO:0000256" key="2">
    <source>
        <dbReference type="SAM" id="SignalP"/>
    </source>
</evidence>
<evidence type="ECO:0000313" key="3">
    <source>
        <dbReference type="EMBL" id="GLW91640.1"/>
    </source>
</evidence>
<organism evidence="3 4">
    <name type="scientific">Actinokineospora globicatena</name>
    <dbReference type="NCBI Taxonomy" id="103729"/>
    <lineage>
        <taxon>Bacteria</taxon>
        <taxon>Bacillati</taxon>
        <taxon>Actinomycetota</taxon>
        <taxon>Actinomycetes</taxon>
        <taxon>Pseudonocardiales</taxon>
        <taxon>Pseudonocardiaceae</taxon>
        <taxon>Actinokineospora</taxon>
    </lineage>
</organism>
<feature type="signal peptide" evidence="2">
    <location>
        <begin position="1"/>
        <end position="16"/>
    </location>
</feature>
<dbReference type="EMBL" id="BSSD01000003">
    <property type="protein sequence ID" value="GLW91640.1"/>
    <property type="molecule type" value="Genomic_DNA"/>
</dbReference>
<dbReference type="RefSeq" id="WP_285610459.1">
    <property type="nucleotide sequence ID" value="NZ_BSSD01000003.1"/>
</dbReference>